<keyword evidence="1" id="KW-0732">Signal</keyword>
<evidence type="ECO:0000313" key="2">
    <source>
        <dbReference type="EMBL" id="KAF9883612.1"/>
    </source>
</evidence>
<dbReference type="AlphaFoldDB" id="A0AAD4CC85"/>
<dbReference type="EMBL" id="VCAU01000156">
    <property type="protein sequence ID" value="KAF9883612.1"/>
    <property type="molecule type" value="Genomic_DNA"/>
</dbReference>
<reference evidence="2" key="1">
    <citation type="journal article" date="2019" name="Beilstein J. Org. Chem.">
        <title>Nanangenines: drimane sesquiterpenoids as the dominant metabolite cohort of a novel Australian fungus, Aspergillus nanangensis.</title>
        <authorList>
            <person name="Lacey H.J."/>
            <person name="Gilchrist C.L.M."/>
            <person name="Crombie A."/>
            <person name="Kalaitzis J.A."/>
            <person name="Vuong D."/>
            <person name="Rutledge P.J."/>
            <person name="Turner P."/>
            <person name="Pitt J.I."/>
            <person name="Lacey E."/>
            <person name="Chooi Y.H."/>
            <person name="Piggott A.M."/>
        </authorList>
    </citation>
    <scope>NUCLEOTIDE SEQUENCE</scope>
    <source>
        <strain evidence="2">MST-FP2251</strain>
    </source>
</reference>
<proteinExistence type="predicted"/>
<keyword evidence="3" id="KW-1185">Reference proteome</keyword>
<evidence type="ECO:0000313" key="3">
    <source>
        <dbReference type="Proteomes" id="UP001194746"/>
    </source>
</evidence>
<protein>
    <submittedName>
        <fullName evidence="2">Uncharacterized protein</fullName>
    </submittedName>
</protein>
<evidence type="ECO:0000256" key="1">
    <source>
        <dbReference type="SAM" id="SignalP"/>
    </source>
</evidence>
<name>A0AAD4CC85_ASPNN</name>
<sequence length="181" mass="19847">MSPLFLFSTLFLALFSSFVHAGPARRSALMNRQYNTTVPSIHTPFGDFAVHNEHDGARKYELSKGGVLEGSLVVSKDGEAKLFNRNGIEVDLGLDIDLDPKKRDLVDSDIDVGLDDIARVDADIDAKLDKRFWPTILRAIATIAVKLGAQSAADWVYCVVVTNKAYSCVDDVSPAWKYGIA</sequence>
<gene>
    <name evidence="2" type="ORF">FE257_003119</name>
</gene>
<dbReference type="Proteomes" id="UP001194746">
    <property type="component" value="Unassembled WGS sequence"/>
</dbReference>
<feature type="chain" id="PRO_5042221844" evidence="1">
    <location>
        <begin position="22"/>
        <end position="181"/>
    </location>
</feature>
<reference evidence="2" key="2">
    <citation type="submission" date="2020-02" db="EMBL/GenBank/DDBJ databases">
        <authorList>
            <person name="Gilchrist C.L.M."/>
            <person name="Chooi Y.-H."/>
        </authorList>
    </citation>
    <scope>NUCLEOTIDE SEQUENCE</scope>
    <source>
        <strain evidence="2">MST-FP2251</strain>
    </source>
</reference>
<organism evidence="2 3">
    <name type="scientific">Aspergillus nanangensis</name>
    <dbReference type="NCBI Taxonomy" id="2582783"/>
    <lineage>
        <taxon>Eukaryota</taxon>
        <taxon>Fungi</taxon>
        <taxon>Dikarya</taxon>
        <taxon>Ascomycota</taxon>
        <taxon>Pezizomycotina</taxon>
        <taxon>Eurotiomycetes</taxon>
        <taxon>Eurotiomycetidae</taxon>
        <taxon>Eurotiales</taxon>
        <taxon>Aspergillaceae</taxon>
        <taxon>Aspergillus</taxon>
        <taxon>Aspergillus subgen. Circumdati</taxon>
    </lineage>
</organism>
<accession>A0AAD4CC85</accession>
<feature type="signal peptide" evidence="1">
    <location>
        <begin position="1"/>
        <end position="21"/>
    </location>
</feature>
<comment type="caution">
    <text evidence="2">The sequence shown here is derived from an EMBL/GenBank/DDBJ whole genome shotgun (WGS) entry which is preliminary data.</text>
</comment>